<protein>
    <recommendedName>
        <fullName evidence="2">Gingipain domain-containing protein</fullName>
    </recommendedName>
</protein>
<dbReference type="Pfam" id="PF01364">
    <property type="entry name" value="Peptidase_C25"/>
    <property type="match status" value="1"/>
</dbReference>
<dbReference type="RefSeq" id="WP_168673969.1">
    <property type="nucleotide sequence ID" value="NZ_JAAVTK010000008.1"/>
</dbReference>
<gene>
    <name evidence="3" type="ORF">HBN54_002973</name>
</gene>
<proteinExistence type="predicted"/>
<dbReference type="Proteomes" id="UP000717634">
    <property type="component" value="Unassembled WGS sequence"/>
</dbReference>
<feature type="domain" description="Gingipain" evidence="2">
    <location>
        <begin position="425"/>
        <end position="502"/>
    </location>
</feature>
<evidence type="ECO:0000313" key="4">
    <source>
        <dbReference type="Proteomes" id="UP000717634"/>
    </source>
</evidence>
<evidence type="ECO:0000313" key="3">
    <source>
        <dbReference type="EMBL" id="NKI90373.1"/>
    </source>
</evidence>
<comment type="caution">
    <text evidence="3">The sequence shown here is derived from an EMBL/GenBank/DDBJ whole genome shotgun (WGS) entry which is preliminary data.</text>
</comment>
<feature type="signal peptide" evidence="1">
    <location>
        <begin position="1"/>
        <end position="30"/>
    </location>
</feature>
<sequence>MNKKYTYSTRRWVVLLMWVGLWLSSTTAQAQSGPVGNEWIVPGQTYYKMKIVRDGLYKIDYQYLTQAGITGVVPNELQIWRRGREIATYVGGSRTTLDATSFIEFYAVHNDGRLDVELYKNPADQPHQYFSLYTDTASYFLTWRAGTAGRHMQEPVAAGGTVHPHNLRERLTLRIEGFQDYPPELSTYLPWMQAGEGFYMNASNNELTYTIDSVSVSPAATGPLPRVEVVLFGAQDFSQRSGGVGTPHHTQVIVVPPTGSGAERVLGVMNYVGLVRARQSFTLQASDVSSTGRVVIKLKSVAPVAAGDYFVSHYLRTTVPQAPAWLASRNRLLFQNDSLLTGPATYELANVPATVAGFDINDLYNVQRVVGTQGASAALKRFVFPGATAAITHRLMLTDEATLPKPLPARRVRFRTINPAVPTFTIITHPQLMGAVGTVPNAARAYANYRASTAGGRYDTLMVTSQQLYDQFFYGEKSWLALRHFSRWLAAATPNATNRYLLDLLY</sequence>
<dbReference type="EMBL" id="JAAVTK010000008">
    <property type="protein sequence ID" value="NKI90373.1"/>
    <property type="molecule type" value="Genomic_DNA"/>
</dbReference>
<keyword evidence="4" id="KW-1185">Reference proteome</keyword>
<evidence type="ECO:0000259" key="2">
    <source>
        <dbReference type="Pfam" id="PF01364"/>
    </source>
</evidence>
<organism evidence="3 4">
    <name type="scientific">Hymenobacter artigasi</name>
    <dbReference type="NCBI Taxonomy" id="2719616"/>
    <lineage>
        <taxon>Bacteria</taxon>
        <taxon>Pseudomonadati</taxon>
        <taxon>Bacteroidota</taxon>
        <taxon>Cytophagia</taxon>
        <taxon>Cytophagales</taxon>
        <taxon>Hymenobacteraceae</taxon>
        <taxon>Hymenobacter</taxon>
    </lineage>
</organism>
<accession>A0ABX1HJC5</accession>
<name>A0ABX1HJC5_9BACT</name>
<feature type="chain" id="PRO_5045539373" description="Gingipain domain-containing protein" evidence="1">
    <location>
        <begin position="31"/>
        <end position="506"/>
    </location>
</feature>
<dbReference type="InterPro" id="IPR001769">
    <property type="entry name" value="Gingipain"/>
</dbReference>
<keyword evidence="1" id="KW-0732">Signal</keyword>
<evidence type="ECO:0000256" key="1">
    <source>
        <dbReference type="SAM" id="SignalP"/>
    </source>
</evidence>
<reference evidence="3 4" key="1">
    <citation type="submission" date="2020-03" db="EMBL/GenBank/DDBJ databases">
        <title>Genomic Encyclopedia of Type Strains, Phase IV (KMG-V): Genome sequencing to study the core and pangenomes of soil and plant-associated prokaryotes.</title>
        <authorList>
            <person name="Whitman W."/>
        </authorList>
    </citation>
    <scope>NUCLEOTIDE SEQUENCE [LARGE SCALE GENOMIC DNA]</scope>
    <source>
        <strain evidence="3 4">1B</strain>
    </source>
</reference>